<accession>A0A2T2ZS79</accession>
<organism evidence="2 3">
    <name type="scientific">Coniella lustricola</name>
    <dbReference type="NCBI Taxonomy" id="2025994"/>
    <lineage>
        <taxon>Eukaryota</taxon>
        <taxon>Fungi</taxon>
        <taxon>Dikarya</taxon>
        <taxon>Ascomycota</taxon>
        <taxon>Pezizomycotina</taxon>
        <taxon>Sordariomycetes</taxon>
        <taxon>Sordariomycetidae</taxon>
        <taxon>Diaporthales</taxon>
        <taxon>Schizoparmaceae</taxon>
        <taxon>Coniella</taxon>
    </lineage>
</organism>
<dbReference type="EMBL" id="KZ678826">
    <property type="protein sequence ID" value="PSR74862.1"/>
    <property type="molecule type" value="Genomic_DNA"/>
</dbReference>
<keyword evidence="3" id="KW-1185">Reference proteome</keyword>
<feature type="transmembrane region" description="Helical" evidence="1">
    <location>
        <begin position="21"/>
        <end position="46"/>
    </location>
</feature>
<name>A0A2T2ZS79_9PEZI</name>
<evidence type="ECO:0000313" key="2">
    <source>
        <dbReference type="EMBL" id="PSR74862.1"/>
    </source>
</evidence>
<reference evidence="2 3" key="1">
    <citation type="journal article" date="2018" name="Mycol. Prog.">
        <title>Coniella lustricola, a new species from submerged detritus.</title>
        <authorList>
            <person name="Raudabaugh D.B."/>
            <person name="Iturriaga T."/>
            <person name="Carver A."/>
            <person name="Mondo S."/>
            <person name="Pangilinan J."/>
            <person name="Lipzen A."/>
            <person name="He G."/>
            <person name="Amirebrahimi M."/>
            <person name="Grigoriev I.V."/>
            <person name="Miller A.N."/>
        </authorList>
    </citation>
    <scope>NUCLEOTIDE SEQUENCE [LARGE SCALE GENOMIC DNA]</scope>
    <source>
        <strain evidence="2 3">B22-T-1</strain>
    </source>
</reference>
<keyword evidence="1" id="KW-1133">Transmembrane helix</keyword>
<dbReference type="Proteomes" id="UP000241462">
    <property type="component" value="Unassembled WGS sequence"/>
</dbReference>
<dbReference type="InParanoid" id="A0A2T2ZS79"/>
<keyword evidence="1" id="KW-0812">Transmembrane</keyword>
<sequence length="253" mass="28524">MLCTNAACKRLIPHHCKTCHISPFSFSSSFFFCLVVLLHLLVAPVFPPLPVTTPYPIPPTLIRFHNPTPLSCLALCPKRGVRPVREPFSILEKGLRNPFWVGSNEWPAALPSALPSPDARIHVEQSKDKLNARCLLDTTVHTHTHTLSLSLSLFFFPLLAGYVCLTGLTSFIESIVYILITTQLPRPRKAEQDLLWVQYTVTSNTCTNMDSRNHQHQHPFLQKAPFDDHTTPTKHNTTLVVTRLSPSASFFFF</sequence>
<protein>
    <submittedName>
        <fullName evidence="2">Uncharacterized protein</fullName>
    </submittedName>
</protein>
<keyword evidence="1" id="KW-0472">Membrane</keyword>
<gene>
    <name evidence="2" type="ORF">BD289DRAFT_209791</name>
</gene>
<feature type="transmembrane region" description="Helical" evidence="1">
    <location>
        <begin position="154"/>
        <end position="180"/>
    </location>
</feature>
<dbReference type="AlphaFoldDB" id="A0A2T2ZS79"/>
<proteinExistence type="predicted"/>
<evidence type="ECO:0000313" key="3">
    <source>
        <dbReference type="Proteomes" id="UP000241462"/>
    </source>
</evidence>
<evidence type="ECO:0000256" key="1">
    <source>
        <dbReference type="SAM" id="Phobius"/>
    </source>
</evidence>